<dbReference type="Gene3D" id="3.40.50.1820">
    <property type="entry name" value="alpha/beta hydrolase"/>
    <property type="match status" value="1"/>
</dbReference>
<dbReference type="EMBL" id="JADIKE010000034">
    <property type="protein sequence ID" value="MBM7125421.1"/>
    <property type="molecule type" value="Genomic_DNA"/>
</dbReference>
<protein>
    <submittedName>
        <fullName evidence="2">Alpha/beta hydrolase</fullName>
    </submittedName>
</protein>
<dbReference type="InterPro" id="IPR029058">
    <property type="entry name" value="AB_hydrolase_fold"/>
</dbReference>
<keyword evidence="3" id="KW-1185">Reference proteome</keyword>
<comment type="caution">
    <text evidence="2">The sequence shown here is derived from an EMBL/GenBank/DDBJ whole genome shotgun (WGS) entry which is preliminary data.</text>
</comment>
<sequence length="296" mass="33765">MHTAQKPAKKNDVGFADKPAIGVLRALFPILSRIAPAVATKLALRIFLTPQRFKTPEWEMPYQNSAKRSAVIVNGNRVETYTWGRGVRKILLCHSWGGRGTQLAHFIRPLVERDYTVVTFDAPAHGRSTGKRTDMMEYSSTIHEMVKRHGGFDAIIGHSFGAGNTMFSKHLYGFDVRKIVLIGCFAHGAWVMDRFSEILNIPGKIVLRMRKLLEEKYDNRLKWDELDIVSMVDRDTSRVMLVHDKDDKEIPYFNAMKFLESCRDKVVFLGSNKLGHRRVLRDSRVINVVCDFIAAT</sequence>
<dbReference type="SUPFAM" id="SSF53474">
    <property type="entry name" value="alpha/beta-Hydrolases"/>
    <property type="match status" value="1"/>
</dbReference>
<dbReference type="RefSeq" id="WP_204680946.1">
    <property type="nucleotide sequence ID" value="NZ_BSNR01000015.1"/>
</dbReference>
<organism evidence="2 3">
    <name type="scientific">Dyella flava</name>
    <dbReference type="NCBI Taxonomy" id="1920170"/>
    <lineage>
        <taxon>Bacteria</taxon>
        <taxon>Pseudomonadati</taxon>
        <taxon>Pseudomonadota</taxon>
        <taxon>Gammaproteobacteria</taxon>
        <taxon>Lysobacterales</taxon>
        <taxon>Rhodanobacteraceae</taxon>
        <taxon>Dyella</taxon>
    </lineage>
</organism>
<evidence type="ECO:0000313" key="3">
    <source>
        <dbReference type="Proteomes" id="UP001430149"/>
    </source>
</evidence>
<dbReference type="GO" id="GO:0016787">
    <property type="term" value="F:hydrolase activity"/>
    <property type="evidence" value="ECO:0007669"/>
    <property type="project" value="UniProtKB-KW"/>
</dbReference>
<name>A0ABS2K2E7_9GAMM</name>
<dbReference type="Proteomes" id="UP001430149">
    <property type="component" value="Unassembled WGS sequence"/>
</dbReference>
<reference evidence="2" key="1">
    <citation type="submission" date="2020-10" db="EMBL/GenBank/DDBJ databases">
        <title>Phylogeny of dyella-like bacteria.</title>
        <authorList>
            <person name="Fu J."/>
        </authorList>
    </citation>
    <scope>NUCLEOTIDE SEQUENCE</scope>
    <source>
        <strain evidence="2">DHOC52</strain>
    </source>
</reference>
<feature type="domain" description="AB hydrolase-1" evidence="1">
    <location>
        <begin position="90"/>
        <end position="203"/>
    </location>
</feature>
<keyword evidence="2" id="KW-0378">Hydrolase</keyword>
<dbReference type="InterPro" id="IPR000073">
    <property type="entry name" value="AB_hydrolase_1"/>
</dbReference>
<evidence type="ECO:0000259" key="1">
    <source>
        <dbReference type="Pfam" id="PF12697"/>
    </source>
</evidence>
<dbReference type="Pfam" id="PF12697">
    <property type="entry name" value="Abhydrolase_6"/>
    <property type="match status" value="1"/>
</dbReference>
<proteinExistence type="predicted"/>
<evidence type="ECO:0000313" key="2">
    <source>
        <dbReference type="EMBL" id="MBM7125421.1"/>
    </source>
</evidence>
<accession>A0ABS2K2E7</accession>
<gene>
    <name evidence="2" type="ORF">ISP19_08520</name>
</gene>